<feature type="domain" description="tRNA uridine 5-carboxymethylaminomethyl modification enzyme C-terminal N-terninal subdomain" evidence="11">
    <location>
        <begin position="105"/>
        <end position="200"/>
    </location>
</feature>
<evidence type="ECO:0000256" key="2">
    <source>
        <dbReference type="ARBA" id="ARBA00007653"/>
    </source>
</evidence>
<dbReference type="AlphaFoldDB" id="A0A6N9TW80"/>
<comment type="cofactor">
    <cofactor evidence="1">
        <name>FAD</name>
        <dbReference type="ChEBI" id="CHEBI:57692"/>
    </cofactor>
</comment>
<dbReference type="Proteomes" id="UP000469346">
    <property type="component" value="Unassembled WGS sequence"/>
</dbReference>
<organism evidence="12 13">
    <name type="scientific">Dissulfurirhabdus thermomarina</name>
    <dbReference type="NCBI Taxonomy" id="1765737"/>
    <lineage>
        <taxon>Bacteria</taxon>
        <taxon>Deltaproteobacteria</taxon>
        <taxon>Dissulfurirhabdaceae</taxon>
        <taxon>Dissulfurirhabdus</taxon>
    </lineage>
</organism>
<comment type="similarity">
    <text evidence="2">Belongs to the MnmG family.</text>
</comment>
<comment type="subunit">
    <text evidence="8">Homodimer. Heterotetramer of two MnmE and two MnmG subunits.</text>
</comment>
<keyword evidence="5" id="KW-0819">tRNA processing</keyword>
<feature type="non-terminal residue" evidence="12">
    <location>
        <position position="202"/>
    </location>
</feature>
<keyword evidence="6" id="KW-0274">FAD</keyword>
<comment type="caution">
    <text evidence="12">The sequence shown here is derived from an EMBL/GenBank/DDBJ whole genome shotgun (WGS) entry which is preliminary data.</text>
</comment>
<dbReference type="GO" id="GO:0030488">
    <property type="term" value="P:tRNA methylation"/>
    <property type="evidence" value="ECO:0007669"/>
    <property type="project" value="TreeGrafter"/>
</dbReference>
<sequence length="202" mass="22737">TLETRLVRGLYLAGQINGTSGYEEAAAQGLVAGINAARAVREKPPLVLDRSEAYIGVLIDDLVTRGTREPYRMFTSRAEYRLLLREDNADLRLAPRGREVGLVSDSAWRRFEEKRDRIARALKEIRRTRIRPTPDLNAWLAGLGSSPLRGGASLEDLLRRPEIPLEAAARRFPVLAALPPEVAVHVEIETRYAGYVERQRRQ</sequence>
<dbReference type="GO" id="GO:0050660">
    <property type="term" value="F:flavin adenine dinucleotide binding"/>
    <property type="evidence" value="ECO:0007669"/>
    <property type="project" value="InterPro"/>
</dbReference>
<dbReference type="RefSeq" id="WP_181448101.1">
    <property type="nucleotide sequence ID" value="NZ_JAAGRR010000275.1"/>
</dbReference>
<dbReference type="EMBL" id="JAAGRR010000275">
    <property type="protein sequence ID" value="NDY43667.1"/>
    <property type="molecule type" value="Genomic_DNA"/>
</dbReference>
<feature type="non-terminal residue" evidence="12">
    <location>
        <position position="1"/>
    </location>
</feature>
<evidence type="ECO:0000256" key="1">
    <source>
        <dbReference type="ARBA" id="ARBA00001974"/>
    </source>
</evidence>
<dbReference type="Gene3D" id="1.10.10.1800">
    <property type="entry name" value="tRNA uridine 5-carboxymethylaminomethyl modification enzyme MnmG/GidA"/>
    <property type="match status" value="1"/>
</dbReference>
<feature type="domain" description="MnmG N-terminal" evidence="10">
    <location>
        <begin position="1"/>
        <end position="43"/>
    </location>
</feature>
<dbReference type="Pfam" id="PF01134">
    <property type="entry name" value="GIDA"/>
    <property type="match status" value="1"/>
</dbReference>
<dbReference type="PROSITE" id="PS01281">
    <property type="entry name" value="GIDA_2"/>
    <property type="match status" value="1"/>
</dbReference>
<evidence type="ECO:0000259" key="10">
    <source>
        <dbReference type="Pfam" id="PF01134"/>
    </source>
</evidence>
<dbReference type="Pfam" id="PF21680">
    <property type="entry name" value="GIDA_C_1st"/>
    <property type="match status" value="1"/>
</dbReference>
<dbReference type="Gene3D" id="3.50.50.60">
    <property type="entry name" value="FAD/NAD(P)-binding domain"/>
    <property type="match status" value="1"/>
</dbReference>
<dbReference type="SUPFAM" id="SSF51905">
    <property type="entry name" value="FAD/NAD(P)-binding domain"/>
    <property type="match status" value="1"/>
</dbReference>
<evidence type="ECO:0000256" key="6">
    <source>
        <dbReference type="ARBA" id="ARBA00022827"/>
    </source>
</evidence>
<evidence type="ECO:0000256" key="5">
    <source>
        <dbReference type="ARBA" id="ARBA00022694"/>
    </source>
</evidence>
<proteinExistence type="inferred from homology"/>
<evidence type="ECO:0000313" key="12">
    <source>
        <dbReference type="EMBL" id="NDY43667.1"/>
    </source>
</evidence>
<evidence type="ECO:0000259" key="11">
    <source>
        <dbReference type="Pfam" id="PF21680"/>
    </source>
</evidence>
<evidence type="ECO:0000256" key="7">
    <source>
        <dbReference type="ARBA" id="ARBA00023027"/>
    </source>
</evidence>
<protein>
    <recommendedName>
        <fullName evidence="3">tRNA uridine 5-carboxymethylaminomethyl modification enzyme MnmG</fullName>
    </recommendedName>
    <alternativeName>
        <fullName evidence="9">Glucose-inhibited division protein A</fullName>
    </alternativeName>
</protein>
<evidence type="ECO:0000256" key="9">
    <source>
        <dbReference type="ARBA" id="ARBA00031800"/>
    </source>
</evidence>
<dbReference type="InterPro" id="IPR002218">
    <property type="entry name" value="MnmG-rel"/>
</dbReference>
<keyword evidence="7" id="KW-0520">NAD</keyword>
<dbReference type="InterPro" id="IPR040131">
    <property type="entry name" value="MnmG_N"/>
</dbReference>
<evidence type="ECO:0000313" key="13">
    <source>
        <dbReference type="Proteomes" id="UP000469346"/>
    </source>
</evidence>
<dbReference type="InterPro" id="IPR049312">
    <property type="entry name" value="GIDA_C_N"/>
</dbReference>
<dbReference type="InterPro" id="IPR036188">
    <property type="entry name" value="FAD/NAD-bd_sf"/>
</dbReference>
<name>A0A6N9TW80_DISTH</name>
<dbReference type="GO" id="GO:0002098">
    <property type="term" value="P:tRNA wobble uridine modification"/>
    <property type="evidence" value="ECO:0007669"/>
    <property type="project" value="TreeGrafter"/>
</dbReference>
<evidence type="ECO:0000256" key="3">
    <source>
        <dbReference type="ARBA" id="ARBA00020461"/>
    </source>
</evidence>
<dbReference type="InterPro" id="IPR020595">
    <property type="entry name" value="MnmG-rel_CS"/>
</dbReference>
<keyword evidence="13" id="KW-1185">Reference proteome</keyword>
<dbReference type="PANTHER" id="PTHR11806">
    <property type="entry name" value="GLUCOSE INHIBITED DIVISION PROTEIN A"/>
    <property type="match status" value="1"/>
</dbReference>
<keyword evidence="4" id="KW-0285">Flavoprotein</keyword>
<evidence type="ECO:0000256" key="4">
    <source>
        <dbReference type="ARBA" id="ARBA00022630"/>
    </source>
</evidence>
<reference evidence="12 13" key="1">
    <citation type="submission" date="2020-02" db="EMBL/GenBank/DDBJ databases">
        <title>Comparative genomics of sulfur disproportionating microorganisms.</title>
        <authorList>
            <person name="Ward L.M."/>
            <person name="Bertran E."/>
            <person name="Johnston D.T."/>
        </authorList>
    </citation>
    <scope>NUCLEOTIDE SEQUENCE [LARGE SCALE GENOMIC DNA]</scope>
    <source>
        <strain evidence="12 13">DSM 100025</strain>
    </source>
</reference>
<accession>A0A6N9TW80</accession>
<dbReference type="GO" id="GO:0005829">
    <property type="term" value="C:cytosol"/>
    <property type="evidence" value="ECO:0007669"/>
    <property type="project" value="TreeGrafter"/>
</dbReference>
<gene>
    <name evidence="12" type="ORF">G3N55_12575</name>
</gene>
<evidence type="ECO:0000256" key="8">
    <source>
        <dbReference type="ARBA" id="ARBA00025948"/>
    </source>
</evidence>
<dbReference type="PANTHER" id="PTHR11806:SF0">
    <property type="entry name" value="PROTEIN MTO1 HOMOLOG, MITOCHONDRIAL"/>
    <property type="match status" value="1"/>
</dbReference>